<dbReference type="EMBL" id="BMIL01000004">
    <property type="protein sequence ID" value="GGC62310.1"/>
    <property type="molecule type" value="Genomic_DNA"/>
</dbReference>
<comment type="caution">
    <text evidence="1">The sequence shown here is derived from an EMBL/GenBank/DDBJ whole genome shotgun (WGS) entry which is preliminary data.</text>
</comment>
<accession>A0A916XCR9</accession>
<reference evidence="1" key="2">
    <citation type="submission" date="2020-09" db="EMBL/GenBank/DDBJ databases">
        <authorList>
            <person name="Sun Q."/>
            <person name="Zhou Y."/>
        </authorList>
    </citation>
    <scope>NUCLEOTIDE SEQUENCE</scope>
    <source>
        <strain evidence="1">CGMCC 1.15343</strain>
    </source>
</reference>
<protein>
    <recommendedName>
        <fullName evidence="3">DUF2116 family Zn-ribbon domain-containing protein</fullName>
    </recommendedName>
</protein>
<reference evidence="1" key="1">
    <citation type="journal article" date="2014" name="Int. J. Syst. Evol. Microbiol.">
        <title>Complete genome sequence of Corynebacterium casei LMG S-19264T (=DSM 44701T), isolated from a smear-ripened cheese.</title>
        <authorList>
            <consortium name="US DOE Joint Genome Institute (JGI-PGF)"/>
            <person name="Walter F."/>
            <person name="Albersmeier A."/>
            <person name="Kalinowski J."/>
            <person name="Ruckert C."/>
        </authorList>
    </citation>
    <scope>NUCLEOTIDE SEQUENCE</scope>
    <source>
        <strain evidence="1">CGMCC 1.15343</strain>
    </source>
</reference>
<name>A0A916XCR9_9SPHI</name>
<dbReference type="RefSeq" id="WP_188626239.1">
    <property type="nucleotide sequence ID" value="NZ_BMIL01000004.1"/>
</dbReference>
<evidence type="ECO:0000313" key="2">
    <source>
        <dbReference type="Proteomes" id="UP000651668"/>
    </source>
</evidence>
<sequence length="117" mass="13695">MEKKLCLNCNLPVTGRTDKKFCDDACRSSHHAKLGTADPDYVRQINLRLKRNRKILLSLNPDGKAKVNRKELLARGFDFQCFTGIYKTEKNACYYFCYEMGYLLLEHDYVLLVKKKH</sequence>
<keyword evidence="2" id="KW-1185">Reference proteome</keyword>
<gene>
    <name evidence="1" type="ORF">GCM10011387_14930</name>
</gene>
<dbReference type="Proteomes" id="UP000651668">
    <property type="component" value="Unassembled WGS sequence"/>
</dbReference>
<evidence type="ECO:0008006" key="3">
    <source>
        <dbReference type="Google" id="ProtNLM"/>
    </source>
</evidence>
<evidence type="ECO:0000313" key="1">
    <source>
        <dbReference type="EMBL" id="GGC62310.1"/>
    </source>
</evidence>
<organism evidence="1 2">
    <name type="scientific">Pedobacter quisquiliarum</name>
    <dbReference type="NCBI Taxonomy" id="1834438"/>
    <lineage>
        <taxon>Bacteria</taxon>
        <taxon>Pseudomonadati</taxon>
        <taxon>Bacteroidota</taxon>
        <taxon>Sphingobacteriia</taxon>
        <taxon>Sphingobacteriales</taxon>
        <taxon>Sphingobacteriaceae</taxon>
        <taxon>Pedobacter</taxon>
    </lineage>
</organism>
<proteinExistence type="predicted"/>
<dbReference type="AlphaFoldDB" id="A0A916XCR9"/>